<dbReference type="OrthoDB" id="5876939at2759"/>
<keyword evidence="3" id="KW-1185">Reference proteome</keyword>
<accession>A0A2G5TTM6</accession>
<gene>
    <name evidence="2" type="primary">Cnig_chr_V.g21602</name>
    <name evidence="2" type="ORF">B9Z55_021602</name>
</gene>
<sequence>MDIGDLIAFSLCSNRTKNLVKSSNRKIKPIYAHVFLNSIRFQITPDQQDNEYMFFKFFDFCTEFDRRTRKEVWTKQGFTKNDWVAHFMCIFKEPVIGNLEICNASLSDLDTVTKFIPKCNRLGIGFLCSNDVAQKAILKFSHFAEEVKFQKNIFDNANDISNFFSLNLKSVVFFDYDNPFDLQLSDLFVLNITDIFARMVNITDKELNRFVKLWMKGNHSFYRPKRIKLVLLREAGISINKEEVMKGIHYEFAEEDDFQYRLRRGDGNELSIRIFSCFVEFKFE</sequence>
<evidence type="ECO:0000313" key="2">
    <source>
        <dbReference type="EMBL" id="PIC30326.1"/>
    </source>
</evidence>
<evidence type="ECO:0000313" key="3">
    <source>
        <dbReference type="Proteomes" id="UP000230233"/>
    </source>
</evidence>
<dbReference type="Pfam" id="PF07735">
    <property type="entry name" value="FBA_2"/>
    <property type="match status" value="1"/>
</dbReference>
<dbReference type="InterPro" id="IPR053222">
    <property type="entry name" value="Zygotic_Embryogenesis-Asso"/>
</dbReference>
<dbReference type="PANTHER" id="PTHR22899">
    <property type="entry name" value="CYCLIN-RELATED F-BOX FAMILY"/>
    <property type="match status" value="1"/>
</dbReference>
<name>A0A2G5TTM6_9PELO</name>
<dbReference type="AlphaFoldDB" id="A0A2G5TTM6"/>
<organism evidence="2 3">
    <name type="scientific">Caenorhabditis nigoni</name>
    <dbReference type="NCBI Taxonomy" id="1611254"/>
    <lineage>
        <taxon>Eukaryota</taxon>
        <taxon>Metazoa</taxon>
        <taxon>Ecdysozoa</taxon>
        <taxon>Nematoda</taxon>
        <taxon>Chromadorea</taxon>
        <taxon>Rhabditida</taxon>
        <taxon>Rhabditina</taxon>
        <taxon>Rhabditomorpha</taxon>
        <taxon>Rhabditoidea</taxon>
        <taxon>Rhabditidae</taxon>
        <taxon>Peloderinae</taxon>
        <taxon>Caenorhabditis</taxon>
    </lineage>
</organism>
<dbReference type="Proteomes" id="UP000230233">
    <property type="component" value="Chromosome V"/>
</dbReference>
<proteinExistence type="predicted"/>
<dbReference type="InterPro" id="IPR012885">
    <property type="entry name" value="F-box_Sdz-33"/>
</dbReference>
<dbReference type="PANTHER" id="PTHR22899:SF0">
    <property type="entry name" value="F-BOX ASSOCIATED DOMAIN-CONTAINING PROTEIN-RELATED"/>
    <property type="match status" value="1"/>
</dbReference>
<evidence type="ECO:0000259" key="1">
    <source>
        <dbReference type="Pfam" id="PF07735"/>
    </source>
</evidence>
<protein>
    <recommendedName>
        <fullName evidence="1">Sdz-33 F-box domain-containing protein</fullName>
    </recommendedName>
</protein>
<dbReference type="EMBL" id="PDUG01000005">
    <property type="protein sequence ID" value="PIC30326.1"/>
    <property type="molecule type" value="Genomic_DNA"/>
</dbReference>
<feature type="domain" description="Sdz-33 F-box" evidence="1">
    <location>
        <begin position="161"/>
        <end position="219"/>
    </location>
</feature>
<comment type="caution">
    <text evidence="2">The sequence shown here is derived from an EMBL/GenBank/DDBJ whole genome shotgun (WGS) entry which is preliminary data.</text>
</comment>
<reference evidence="3" key="1">
    <citation type="submission" date="2017-10" db="EMBL/GenBank/DDBJ databases">
        <title>Rapid genome shrinkage in a self-fertile nematode reveals novel sperm competition proteins.</title>
        <authorList>
            <person name="Yin D."/>
            <person name="Schwarz E.M."/>
            <person name="Thomas C.G."/>
            <person name="Felde R.L."/>
            <person name="Korf I.F."/>
            <person name="Cutter A.D."/>
            <person name="Schartner C.M."/>
            <person name="Ralston E.J."/>
            <person name="Meyer B.J."/>
            <person name="Haag E.S."/>
        </authorList>
    </citation>
    <scope>NUCLEOTIDE SEQUENCE [LARGE SCALE GENOMIC DNA]</scope>
    <source>
        <strain evidence="3">JU1422</strain>
    </source>
</reference>